<sequence>MPIALSTYVRKGIGQISSNWRKLIGHTTDFSLESRVFHSISLGMILLTAVYVPYNLYAGLRIAALSCIIIGSFFFYQYYFSRFKSVPYRSFLFGLLGLIILPINYFINAGIAGSTDLIWPGFLLLLLTICPKRHHVAWVITYLVVFVVVHFIEYLYPQLVQYPFHYGKGQFIDRITAFPMPVVGMAIVVGLFRRSYDREKAKVEQRDAEKGRLLSILSHDFRAPLIHIGHYLELLNDPSLSQAERSTMEQKLREANDQTLHLVTNLLYWSRSQMDGTSVEIADLSLSNTLKNPLAIAAVLAAHKNINFVQNIDPDTLVAGDADMLQLVVRNVLQNAVKFTPAGGTIRIRSMVEADTCQIIISDTGAGMSPQQLATVFNGNPKPTYGTENEKGVGLGLMICKEFMEHQDGSISADSTPCEGSVFTIEIPLA</sequence>
<dbReference type="SMART" id="SM00388">
    <property type="entry name" value="HisKA"/>
    <property type="match status" value="1"/>
</dbReference>
<feature type="transmembrane region" description="Helical" evidence="7">
    <location>
        <begin position="60"/>
        <end position="79"/>
    </location>
</feature>
<dbReference type="EMBL" id="QWDC01000001">
    <property type="protein sequence ID" value="RFZ94924.1"/>
    <property type="molecule type" value="Genomic_DNA"/>
</dbReference>
<dbReference type="InterPro" id="IPR036097">
    <property type="entry name" value="HisK_dim/P_sf"/>
</dbReference>
<dbReference type="GO" id="GO:0000155">
    <property type="term" value="F:phosphorelay sensor kinase activity"/>
    <property type="evidence" value="ECO:0007669"/>
    <property type="project" value="InterPro"/>
</dbReference>
<dbReference type="AlphaFoldDB" id="A0A372NYE1"/>
<feature type="transmembrane region" description="Helical" evidence="7">
    <location>
        <begin position="36"/>
        <end position="54"/>
    </location>
</feature>
<dbReference type="PANTHER" id="PTHR43711">
    <property type="entry name" value="TWO-COMPONENT HISTIDINE KINASE"/>
    <property type="match status" value="1"/>
</dbReference>
<dbReference type="SUPFAM" id="SSF47384">
    <property type="entry name" value="Homodimeric domain of signal transducing histidine kinase"/>
    <property type="match status" value="1"/>
</dbReference>
<evidence type="ECO:0000256" key="4">
    <source>
        <dbReference type="ARBA" id="ARBA00022679"/>
    </source>
</evidence>
<dbReference type="PANTHER" id="PTHR43711:SF26">
    <property type="entry name" value="SENSOR HISTIDINE KINASE RCSC"/>
    <property type="match status" value="1"/>
</dbReference>
<keyword evidence="3" id="KW-0597">Phosphoprotein</keyword>
<keyword evidence="10" id="KW-1185">Reference proteome</keyword>
<evidence type="ECO:0000256" key="6">
    <source>
        <dbReference type="ARBA" id="ARBA00023012"/>
    </source>
</evidence>
<dbReference type="PRINTS" id="PR00344">
    <property type="entry name" value="BCTRLSENSOR"/>
</dbReference>
<dbReference type="EC" id="2.7.13.3" evidence="2"/>
<evidence type="ECO:0000256" key="5">
    <source>
        <dbReference type="ARBA" id="ARBA00022777"/>
    </source>
</evidence>
<feature type="transmembrane region" description="Helical" evidence="7">
    <location>
        <begin position="175"/>
        <end position="192"/>
    </location>
</feature>
<dbReference type="PROSITE" id="PS50109">
    <property type="entry name" value="HIS_KIN"/>
    <property type="match status" value="1"/>
</dbReference>
<keyword evidence="6" id="KW-0902">Two-component regulatory system</keyword>
<keyword evidence="5 9" id="KW-0418">Kinase</keyword>
<dbReference type="Proteomes" id="UP000264217">
    <property type="component" value="Unassembled WGS sequence"/>
</dbReference>
<protein>
    <recommendedName>
        <fullName evidence="2">histidine kinase</fullName>
        <ecNumber evidence="2">2.7.13.3</ecNumber>
    </recommendedName>
</protein>
<reference evidence="9 10" key="1">
    <citation type="submission" date="2018-08" db="EMBL/GenBank/DDBJ databases">
        <title>Mucilaginibacter sp. MYSH2.</title>
        <authorList>
            <person name="Seo T."/>
        </authorList>
    </citation>
    <scope>NUCLEOTIDE SEQUENCE [LARGE SCALE GENOMIC DNA]</scope>
    <source>
        <strain evidence="9 10">MYSH2</strain>
    </source>
</reference>
<evidence type="ECO:0000256" key="1">
    <source>
        <dbReference type="ARBA" id="ARBA00000085"/>
    </source>
</evidence>
<dbReference type="InterPro" id="IPR050736">
    <property type="entry name" value="Sensor_HK_Regulatory"/>
</dbReference>
<evidence type="ECO:0000259" key="8">
    <source>
        <dbReference type="PROSITE" id="PS50109"/>
    </source>
</evidence>
<dbReference type="InterPro" id="IPR004358">
    <property type="entry name" value="Sig_transdc_His_kin-like_C"/>
</dbReference>
<dbReference type="InterPro" id="IPR005467">
    <property type="entry name" value="His_kinase_dom"/>
</dbReference>
<dbReference type="OrthoDB" id="9810447at2"/>
<feature type="transmembrane region" description="Helical" evidence="7">
    <location>
        <begin position="136"/>
        <end position="155"/>
    </location>
</feature>
<comment type="catalytic activity">
    <reaction evidence="1">
        <text>ATP + protein L-histidine = ADP + protein N-phospho-L-histidine.</text>
        <dbReference type="EC" id="2.7.13.3"/>
    </reaction>
</comment>
<dbReference type="RefSeq" id="WP_117390483.1">
    <property type="nucleotide sequence ID" value="NZ_QWDC01000001.1"/>
</dbReference>
<dbReference type="Pfam" id="PF02518">
    <property type="entry name" value="HATPase_c"/>
    <property type="match status" value="1"/>
</dbReference>
<keyword evidence="7" id="KW-0472">Membrane</keyword>
<dbReference type="InterPro" id="IPR036890">
    <property type="entry name" value="HATPase_C_sf"/>
</dbReference>
<dbReference type="Gene3D" id="1.10.287.130">
    <property type="match status" value="1"/>
</dbReference>
<evidence type="ECO:0000256" key="7">
    <source>
        <dbReference type="SAM" id="Phobius"/>
    </source>
</evidence>
<feature type="transmembrane region" description="Helical" evidence="7">
    <location>
        <begin position="86"/>
        <end position="105"/>
    </location>
</feature>
<keyword evidence="4" id="KW-0808">Transferase</keyword>
<keyword evidence="7" id="KW-0812">Transmembrane</keyword>
<dbReference type="Pfam" id="PF00512">
    <property type="entry name" value="HisKA"/>
    <property type="match status" value="1"/>
</dbReference>
<dbReference type="CDD" id="cd00082">
    <property type="entry name" value="HisKA"/>
    <property type="match status" value="1"/>
</dbReference>
<feature type="transmembrane region" description="Helical" evidence="7">
    <location>
        <begin position="111"/>
        <end position="129"/>
    </location>
</feature>
<organism evidence="9 10">
    <name type="scientific">Mucilaginibacter conchicola</name>
    <dbReference type="NCBI Taxonomy" id="2303333"/>
    <lineage>
        <taxon>Bacteria</taxon>
        <taxon>Pseudomonadati</taxon>
        <taxon>Bacteroidota</taxon>
        <taxon>Sphingobacteriia</taxon>
        <taxon>Sphingobacteriales</taxon>
        <taxon>Sphingobacteriaceae</taxon>
        <taxon>Mucilaginibacter</taxon>
    </lineage>
</organism>
<evidence type="ECO:0000313" key="9">
    <source>
        <dbReference type="EMBL" id="RFZ94924.1"/>
    </source>
</evidence>
<keyword evidence="7" id="KW-1133">Transmembrane helix</keyword>
<feature type="domain" description="Histidine kinase" evidence="8">
    <location>
        <begin position="216"/>
        <end position="430"/>
    </location>
</feature>
<dbReference type="InterPro" id="IPR003594">
    <property type="entry name" value="HATPase_dom"/>
</dbReference>
<dbReference type="SMART" id="SM00387">
    <property type="entry name" value="HATPase_c"/>
    <property type="match status" value="1"/>
</dbReference>
<evidence type="ECO:0000256" key="3">
    <source>
        <dbReference type="ARBA" id="ARBA00022553"/>
    </source>
</evidence>
<comment type="caution">
    <text evidence="9">The sequence shown here is derived from an EMBL/GenBank/DDBJ whole genome shotgun (WGS) entry which is preliminary data.</text>
</comment>
<gene>
    <name evidence="9" type="ORF">D0C36_05180</name>
</gene>
<dbReference type="InterPro" id="IPR003661">
    <property type="entry name" value="HisK_dim/P_dom"/>
</dbReference>
<name>A0A372NYE1_9SPHI</name>
<evidence type="ECO:0000313" key="10">
    <source>
        <dbReference type="Proteomes" id="UP000264217"/>
    </source>
</evidence>
<proteinExistence type="predicted"/>
<evidence type="ECO:0000256" key="2">
    <source>
        <dbReference type="ARBA" id="ARBA00012438"/>
    </source>
</evidence>
<accession>A0A372NYE1</accession>
<dbReference type="SUPFAM" id="SSF55874">
    <property type="entry name" value="ATPase domain of HSP90 chaperone/DNA topoisomerase II/histidine kinase"/>
    <property type="match status" value="1"/>
</dbReference>
<dbReference type="Gene3D" id="3.30.565.10">
    <property type="entry name" value="Histidine kinase-like ATPase, C-terminal domain"/>
    <property type="match status" value="1"/>
</dbReference>